<feature type="compositionally biased region" description="Basic residues" evidence="1">
    <location>
        <begin position="1"/>
        <end position="13"/>
    </location>
</feature>
<keyword evidence="3" id="KW-1185">Reference proteome</keyword>
<sequence length="159" mass="18079">MNGLVKKKKKKKVYGTMGTLPRRKTKSSTNNPEEKRKENQTRRSDGHTSRHRFSKSQQSAEHSLKHTTHKFGKEPAAAQTETTTRMNGLVKSKKKKKSMVPWALFLAERQKFPQTTPRKRGRKIKQDARMGTLPDIGFPKGKSTISSRNKSVIYQGISG</sequence>
<protein>
    <submittedName>
        <fullName evidence="2">Uncharacterized protein</fullName>
    </submittedName>
</protein>
<name>A0AAV4M780_CAEEX</name>
<reference evidence="2 3" key="1">
    <citation type="submission" date="2021-06" db="EMBL/GenBank/DDBJ databases">
        <title>Caerostris extrusa draft genome.</title>
        <authorList>
            <person name="Kono N."/>
            <person name="Arakawa K."/>
        </authorList>
    </citation>
    <scope>NUCLEOTIDE SEQUENCE [LARGE SCALE GENOMIC DNA]</scope>
</reference>
<comment type="caution">
    <text evidence="2">The sequence shown here is derived from an EMBL/GenBank/DDBJ whole genome shotgun (WGS) entry which is preliminary data.</text>
</comment>
<proteinExistence type="predicted"/>
<dbReference type="Proteomes" id="UP001054945">
    <property type="component" value="Unassembled WGS sequence"/>
</dbReference>
<accession>A0AAV4M780</accession>
<dbReference type="AlphaFoldDB" id="A0AAV4M780"/>
<feature type="region of interest" description="Disordered" evidence="1">
    <location>
        <begin position="111"/>
        <end position="145"/>
    </location>
</feature>
<evidence type="ECO:0000256" key="1">
    <source>
        <dbReference type="SAM" id="MobiDB-lite"/>
    </source>
</evidence>
<evidence type="ECO:0000313" key="2">
    <source>
        <dbReference type="EMBL" id="GIX67743.1"/>
    </source>
</evidence>
<feature type="region of interest" description="Disordered" evidence="1">
    <location>
        <begin position="1"/>
        <end position="97"/>
    </location>
</feature>
<organism evidence="2 3">
    <name type="scientific">Caerostris extrusa</name>
    <name type="common">Bark spider</name>
    <name type="synonym">Caerostris bankana</name>
    <dbReference type="NCBI Taxonomy" id="172846"/>
    <lineage>
        <taxon>Eukaryota</taxon>
        <taxon>Metazoa</taxon>
        <taxon>Ecdysozoa</taxon>
        <taxon>Arthropoda</taxon>
        <taxon>Chelicerata</taxon>
        <taxon>Arachnida</taxon>
        <taxon>Araneae</taxon>
        <taxon>Araneomorphae</taxon>
        <taxon>Entelegynae</taxon>
        <taxon>Araneoidea</taxon>
        <taxon>Araneidae</taxon>
        <taxon>Caerostris</taxon>
    </lineage>
</organism>
<gene>
    <name evidence="2" type="ORF">CEXT_715581</name>
</gene>
<dbReference type="EMBL" id="BPLR01001897">
    <property type="protein sequence ID" value="GIX67743.1"/>
    <property type="molecule type" value="Genomic_DNA"/>
</dbReference>
<evidence type="ECO:0000313" key="3">
    <source>
        <dbReference type="Proteomes" id="UP001054945"/>
    </source>
</evidence>
<feature type="compositionally biased region" description="Basic and acidic residues" evidence="1">
    <location>
        <begin position="32"/>
        <end position="48"/>
    </location>
</feature>